<feature type="repeat" description="ANK" evidence="3">
    <location>
        <begin position="373"/>
        <end position="405"/>
    </location>
</feature>
<sequence>MSPCKISWMNLPCLPFRQVVDELVDSLGLHKVLTLRLVNVRLDHEILDVILARQLIAERKGVPFPYIRKPIMTKLLLKRVENPRIDENPLILAIRRTAESINGTYRQHIDLPKDGVKYILCTAAVNHLGSRRTAQLMASSCQGQIQATHDPNDLVTAAALLGSLEALEILLSKGAEVSSVSKYFGTPLQAAAAQGHHETALCLLEQGADIDYVALRSASRRDHKPVVRLLLDPVYNLKSSGADYENAIMDAAHAGHTDMVKCLFERGSFTNISNLQYEVLWTACRFGYLRIVQIMLDQGLDVNATKIGGSRALESAAYYGHVPVVSLLFEKGADLQYEGNEWHAVHAAASNGHEEVVQMLLDNGADINSSGSRSLTPLWEAAKNQQLSMMRFLLNNGADLAVDECGDYAFFRAVIQGHEQVVRILAEAGVNVDGVPSDSEPPPILNAMIHGQKSMVKVLLELGAQWVDPLKSAWGEKFLDGTYPIRPSPPTFLKN</sequence>
<dbReference type="GeneID" id="59286219"/>
<evidence type="ECO:0008006" key="6">
    <source>
        <dbReference type="Google" id="ProtNLM"/>
    </source>
</evidence>
<reference evidence="4 5" key="1">
    <citation type="journal article" date="2020" name="Genomics">
        <title>Complete, high-quality genomes from long-read metagenomic sequencing of two wolf lichen thalli reveals enigmatic genome architecture.</title>
        <authorList>
            <person name="McKenzie S.K."/>
            <person name="Walston R.F."/>
            <person name="Allen J.L."/>
        </authorList>
    </citation>
    <scope>NUCLEOTIDE SEQUENCE [LARGE SCALE GENOMIC DNA]</scope>
    <source>
        <strain evidence="4">WasteWater2</strain>
    </source>
</reference>
<dbReference type="PANTHER" id="PTHR24171:SF9">
    <property type="entry name" value="ANKYRIN REPEAT DOMAIN-CONTAINING PROTEIN 39"/>
    <property type="match status" value="1"/>
</dbReference>
<gene>
    <name evidence="4" type="ORF">HO173_004555</name>
</gene>
<dbReference type="AlphaFoldDB" id="A0A8H6L695"/>
<evidence type="ECO:0000256" key="1">
    <source>
        <dbReference type="ARBA" id="ARBA00022737"/>
    </source>
</evidence>
<dbReference type="SUPFAM" id="SSF48403">
    <property type="entry name" value="Ankyrin repeat"/>
    <property type="match status" value="1"/>
</dbReference>
<accession>A0A8H6L695</accession>
<dbReference type="Pfam" id="PF12796">
    <property type="entry name" value="Ank_2"/>
    <property type="match status" value="3"/>
</dbReference>
<protein>
    <recommendedName>
        <fullName evidence="6">Ankyrin</fullName>
    </recommendedName>
</protein>
<evidence type="ECO:0000256" key="2">
    <source>
        <dbReference type="ARBA" id="ARBA00023043"/>
    </source>
</evidence>
<dbReference type="EMBL" id="JACCJC010000015">
    <property type="protein sequence ID" value="KAF6237087.1"/>
    <property type="molecule type" value="Genomic_DNA"/>
</dbReference>
<dbReference type="InterPro" id="IPR036770">
    <property type="entry name" value="Ankyrin_rpt-contain_sf"/>
</dbReference>
<dbReference type="InterPro" id="IPR002110">
    <property type="entry name" value="Ankyrin_rpt"/>
</dbReference>
<keyword evidence="1" id="KW-0677">Repeat</keyword>
<dbReference type="Gene3D" id="1.25.40.20">
    <property type="entry name" value="Ankyrin repeat-containing domain"/>
    <property type="match status" value="2"/>
</dbReference>
<name>A0A8H6L695_9LECA</name>
<feature type="repeat" description="ANK" evidence="3">
    <location>
        <begin position="186"/>
        <end position="215"/>
    </location>
</feature>
<evidence type="ECO:0000256" key="3">
    <source>
        <dbReference type="PROSITE-ProRule" id="PRU00023"/>
    </source>
</evidence>
<dbReference type="PANTHER" id="PTHR24171">
    <property type="entry name" value="ANKYRIN REPEAT DOMAIN-CONTAINING PROTEIN 39-RELATED"/>
    <property type="match status" value="1"/>
</dbReference>
<dbReference type="RefSeq" id="XP_037166415.1">
    <property type="nucleotide sequence ID" value="XM_037306477.1"/>
</dbReference>
<dbReference type="OrthoDB" id="4772757at2759"/>
<dbReference type="PRINTS" id="PR01415">
    <property type="entry name" value="ANKYRIN"/>
</dbReference>
<evidence type="ECO:0000313" key="5">
    <source>
        <dbReference type="Proteomes" id="UP000578531"/>
    </source>
</evidence>
<organism evidence="4 5">
    <name type="scientific">Letharia columbiana</name>
    <dbReference type="NCBI Taxonomy" id="112416"/>
    <lineage>
        <taxon>Eukaryota</taxon>
        <taxon>Fungi</taxon>
        <taxon>Dikarya</taxon>
        <taxon>Ascomycota</taxon>
        <taxon>Pezizomycotina</taxon>
        <taxon>Lecanoromycetes</taxon>
        <taxon>OSLEUM clade</taxon>
        <taxon>Lecanoromycetidae</taxon>
        <taxon>Lecanorales</taxon>
        <taxon>Lecanorineae</taxon>
        <taxon>Parmeliaceae</taxon>
        <taxon>Letharia</taxon>
    </lineage>
</organism>
<dbReference type="Pfam" id="PF13637">
    <property type="entry name" value="Ank_4"/>
    <property type="match status" value="1"/>
</dbReference>
<dbReference type="SMART" id="SM00248">
    <property type="entry name" value="ANK"/>
    <property type="match status" value="9"/>
</dbReference>
<feature type="repeat" description="ANK" evidence="3">
    <location>
        <begin position="340"/>
        <end position="372"/>
    </location>
</feature>
<evidence type="ECO:0000313" key="4">
    <source>
        <dbReference type="EMBL" id="KAF6237087.1"/>
    </source>
</evidence>
<dbReference type="PROSITE" id="PS50088">
    <property type="entry name" value="ANK_REPEAT"/>
    <property type="match status" value="4"/>
</dbReference>
<keyword evidence="2 3" id="KW-0040">ANK repeat</keyword>
<comment type="caution">
    <text evidence="4">The sequence shown here is derived from an EMBL/GenBank/DDBJ whole genome shotgun (WGS) entry which is preliminary data.</text>
</comment>
<keyword evidence="5" id="KW-1185">Reference proteome</keyword>
<feature type="repeat" description="ANK" evidence="3">
    <location>
        <begin position="308"/>
        <end position="340"/>
    </location>
</feature>
<dbReference type="PROSITE" id="PS50297">
    <property type="entry name" value="ANK_REP_REGION"/>
    <property type="match status" value="4"/>
</dbReference>
<dbReference type="Proteomes" id="UP000578531">
    <property type="component" value="Unassembled WGS sequence"/>
</dbReference>
<proteinExistence type="predicted"/>